<evidence type="ECO:0000256" key="7">
    <source>
        <dbReference type="ARBA" id="ARBA00023180"/>
    </source>
</evidence>
<keyword evidence="3 8" id="KW-0812">Transmembrane</keyword>
<dbReference type="SUPFAM" id="SSF53850">
    <property type="entry name" value="Periplasmic binding protein-like II"/>
    <property type="match status" value="1"/>
</dbReference>
<feature type="transmembrane region" description="Helical" evidence="8">
    <location>
        <begin position="353"/>
        <end position="377"/>
    </location>
</feature>
<evidence type="ECO:0000313" key="9">
    <source>
        <dbReference type="Proteomes" id="UP000695007"/>
    </source>
</evidence>
<evidence type="ECO:0000313" key="10">
    <source>
        <dbReference type="RefSeq" id="XP_011502693.1"/>
    </source>
</evidence>
<proteinExistence type="predicted"/>
<protein>
    <submittedName>
        <fullName evidence="10">Uncharacterized protein LOC105366074</fullName>
    </submittedName>
</protein>
<sequence>MQFYAPGGELIKSLIKHINFTIVPEIGSLSQYGILLPNGSATGLLARIKNNKLDAIAFGAFVFHTSYITEVDRTMYLNLEKICAVVPLIRSKRLYIQRSVWISCITIICLVILVWLFSFILRPHGTFSWNLLHISLIVLGISVPGQPTILRERFVYGSVIVVAFLYSSSIFAQLMSINFHATSFKSFNSLEELNESGLIPVLHPNLYNLTFKFGNKILQSMGAKSVLRSDYSEICPIWLWEKANVTCIIGSTMYDFLSKLYRDNPKRVMKLASPCFWSASRALILRKASPYTHRFSTIILRVIEAGHMKRATNLYVFDFIQRRNISQESDETLSEKRMAVNVQQMTYSDVTDAFAVMIIGTLFSICFFLGECVIFNVRSRYKRKSIALVRYWCTIK</sequence>
<evidence type="ECO:0000256" key="1">
    <source>
        <dbReference type="ARBA" id="ARBA00004651"/>
    </source>
</evidence>
<evidence type="ECO:0000256" key="3">
    <source>
        <dbReference type="ARBA" id="ARBA00022692"/>
    </source>
</evidence>
<evidence type="ECO:0000256" key="4">
    <source>
        <dbReference type="ARBA" id="ARBA00022989"/>
    </source>
</evidence>
<reference evidence="10" key="1">
    <citation type="submission" date="2025-08" db="UniProtKB">
        <authorList>
            <consortium name="RefSeq"/>
        </authorList>
    </citation>
    <scope>IDENTIFICATION</scope>
</reference>
<dbReference type="RefSeq" id="XP_011502693.1">
    <property type="nucleotide sequence ID" value="XM_011504391.1"/>
</dbReference>
<keyword evidence="7" id="KW-0325">Glycoprotein</keyword>
<dbReference type="CTD" id="32067"/>
<feature type="transmembrane region" description="Helical" evidence="8">
    <location>
        <begin position="127"/>
        <end position="143"/>
    </location>
</feature>
<evidence type="ECO:0000256" key="5">
    <source>
        <dbReference type="ARBA" id="ARBA00023136"/>
    </source>
</evidence>
<dbReference type="GO" id="GO:0005886">
    <property type="term" value="C:plasma membrane"/>
    <property type="evidence" value="ECO:0007669"/>
    <property type="project" value="UniProtKB-SubCell"/>
</dbReference>
<gene>
    <name evidence="10" type="primary">LOC105366074</name>
</gene>
<evidence type="ECO:0000256" key="6">
    <source>
        <dbReference type="ARBA" id="ARBA00023170"/>
    </source>
</evidence>
<feature type="transmembrane region" description="Helical" evidence="8">
    <location>
        <begin position="155"/>
        <end position="175"/>
    </location>
</feature>
<accession>A0AAJ7E018</accession>
<dbReference type="PANTHER" id="PTHR42643">
    <property type="entry name" value="IONOTROPIC RECEPTOR 20A-RELATED"/>
    <property type="match status" value="1"/>
</dbReference>
<keyword evidence="2" id="KW-1003">Cell membrane</keyword>
<comment type="subcellular location">
    <subcellularLocation>
        <location evidence="1">Cell membrane</location>
        <topology evidence="1">Multi-pass membrane protein</topology>
    </subcellularLocation>
</comment>
<dbReference type="InterPro" id="IPR052192">
    <property type="entry name" value="Insect_Ionotropic_Sensory_Rcpt"/>
</dbReference>
<keyword evidence="5 8" id="KW-0472">Membrane</keyword>
<dbReference type="KEGG" id="csol:105366074"/>
<dbReference type="AlphaFoldDB" id="A0AAJ7E018"/>
<evidence type="ECO:0000256" key="8">
    <source>
        <dbReference type="SAM" id="Phobius"/>
    </source>
</evidence>
<feature type="transmembrane region" description="Helical" evidence="8">
    <location>
        <begin position="100"/>
        <end position="121"/>
    </location>
</feature>
<evidence type="ECO:0000256" key="2">
    <source>
        <dbReference type="ARBA" id="ARBA00022475"/>
    </source>
</evidence>
<organism evidence="9 10">
    <name type="scientific">Ceratosolen solmsi marchali</name>
    <dbReference type="NCBI Taxonomy" id="326594"/>
    <lineage>
        <taxon>Eukaryota</taxon>
        <taxon>Metazoa</taxon>
        <taxon>Ecdysozoa</taxon>
        <taxon>Arthropoda</taxon>
        <taxon>Hexapoda</taxon>
        <taxon>Insecta</taxon>
        <taxon>Pterygota</taxon>
        <taxon>Neoptera</taxon>
        <taxon>Endopterygota</taxon>
        <taxon>Hymenoptera</taxon>
        <taxon>Apocrita</taxon>
        <taxon>Proctotrupomorpha</taxon>
        <taxon>Chalcidoidea</taxon>
        <taxon>Agaonidae</taxon>
        <taxon>Agaoninae</taxon>
        <taxon>Ceratosolen</taxon>
    </lineage>
</organism>
<dbReference type="Proteomes" id="UP000695007">
    <property type="component" value="Unplaced"/>
</dbReference>
<keyword evidence="9" id="KW-1185">Reference proteome</keyword>
<dbReference type="GeneID" id="105366074"/>
<keyword evidence="6" id="KW-0675">Receptor</keyword>
<dbReference type="PANTHER" id="PTHR42643:SF24">
    <property type="entry name" value="IONOTROPIC RECEPTOR 60A"/>
    <property type="match status" value="1"/>
</dbReference>
<name>A0AAJ7E018_9HYME</name>
<keyword evidence="4 8" id="KW-1133">Transmembrane helix</keyword>